<dbReference type="eggNOG" id="ENOG50338YY">
    <property type="taxonomic scope" value="Bacteria"/>
</dbReference>
<evidence type="ECO:0000313" key="2">
    <source>
        <dbReference type="EMBL" id="AEH44304.1"/>
    </source>
</evidence>
<reference evidence="3" key="1">
    <citation type="submission" date="2011-04" db="EMBL/GenBank/DDBJ databases">
        <title>The complete genome of Thermodesulfatator indicus DSM 15286.</title>
        <authorList>
            <person name="Lucas S."/>
            <person name="Copeland A."/>
            <person name="Lapidus A."/>
            <person name="Bruce D."/>
            <person name="Goodwin L."/>
            <person name="Pitluck S."/>
            <person name="Peters L."/>
            <person name="Kyrpides N."/>
            <person name="Mavromatis K."/>
            <person name="Pagani I."/>
            <person name="Ivanova N."/>
            <person name="Saunders L."/>
            <person name="Detter J.C."/>
            <person name="Tapia R."/>
            <person name="Han C."/>
            <person name="Land M."/>
            <person name="Hauser L."/>
            <person name="Markowitz V."/>
            <person name="Cheng J.-F."/>
            <person name="Hugenholtz P."/>
            <person name="Woyke T."/>
            <person name="Wu D."/>
            <person name="Spring S."/>
            <person name="Schroeder M."/>
            <person name="Brambilla E."/>
            <person name="Klenk H.-P."/>
            <person name="Eisen J.A."/>
        </authorList>
    </citation>
    <scope>NUCLEOTIDE SEQUENCE [LARGE SCALE GENOMIC DNA]</scope>
    <source>
        <strain evidence="3">DSM 15286 / JCM 11887 / CIR29812</strain>
    </source>
</reference>
<dbReference type="PaxDb" id="667014-Thein_0422"/>
<proteinExistence type="predicted"/>
<name>F8AAN2_THEID</name>
<sequence length="279" mass="32491">MAFTGKAKSIEEVFDILQIIENQNKEGNLLLNSEKENFTIKIKKRNIQKIETNSKNLKKLKDKENIPETWKSYFHYINIEWQNFYFNFEENNINENQNSIPISHFLLNFCTERDEISHIIKKLTKNPIGLTIRGELKEEKFDTVDLWVYGEIIKGTPIKEIIFGNIPLKGILKSINKLFKAGLIEVEILSKKETNNKTIDFDKIEKFEEFLAKIVGPVAGLLIFETLEELNLSNEKIPVNKAQIFIETVVNKIPEDCLFEGDLCTKTIKEKFFEIIGRN</sequence>
<dbReference type="AlphaFoldDB" id="F8AAN2"/>
<dbReference type="InParanoid" id="F8AAN2"/>
<feature type="domain" description="DUF8082" evidence="1">
    <location>
        <begin position="203"/>
        <end position="256"/>
    </location>
</feature>
<dbReference type="InterPro" id="IPR058395">
    <property type="entry name" value="DUF8082"/>
</dbReference>
<keyword evidence="3" id="KW-1185">Reference proteome</keyword>
<evidence type="ECO:0000313" key="3">
    <source>
        <dbReference type="Proteomes" id="UP000006793"/>
    </source>
</evidence>
<dbReference type="RefSeq" id="WP_013907050.1">
    <property type="nucleotide sequence ID" value="NC_015681.1"/>
</dbReference>
<gene>
    <name evidence="2" type="ordered locus">Thein_0422</name>
</gene>
<organism evidence="2 3">
    <name type="scientific">Thermodesulfatator indicus (strain DSM 15286 / JCM 11887 / CIR29812)</name>
    <dbReference type="NCBI Taxonomy" id="667014"/>
    <lineage>
        <taxon>Bacteria</taxon>
        <taxon>Pseudomonadati</taxon>
        <taxon>Thermodesulfobacteriota</taxon>
        <taxon>Thermodesulfobacteria</taxon>
        <taxon>Thermodesulfobacteriales</taxon>
        <taxon>Thermodesulfatatoraceae</taxon>
        <taxon>Thermodesulfatator</taxon>
    </lineage>
</organism>
<dbReference type="Pfam" id="PF26309">
    <property type="entry name" value="DUF8082"/>
    <property type="match status" value="1"/>
</dbReference>
<protein>
    <recommendedName>
        <fullName evidence="1">DUF8082 domain-containing protein</fullName>
    </recommendedName>
</protein>
<dbReference type="Proteomes" id="UP000006793">
    <property type="component" value="Chromosome"/>
</dbReference>
<dbReference type="STRING" id="667014.Thein_0422"/>
<dbReference type="OrthoDB" id="14034at2"/>
<dbReference type="EMBL" id="CP002683">
    <property type="protein sequence ID" value="AEH44304.1"/>
    <property type="molecule type" value="Genomic_DNA"/>
</dbReference>
<accession>F8AAN2</accession>
<dbReference type="HOGENOM" id="CLU_958866_0_0_0"/>
<evidence type="ECO:0000259" key="1">
    <source>
        <dbReference type="Pfam" id="PF26309"/>
    </source>
</evidence>
<reference evidence="2 3" key="2">
    <citation type="journal article" date="2012" name="Stand. Genomic Sci.">
        <title>Complete genome sequence of the thermophilic sulfate-reducing ocean bacterium Thermodesulfatator indicus type strain (CIR29812(T)).</title>
        <authorList>
            <person name="Anderson I."/>
            <person name="Saunders E."/>
            <person name="Lapidus A."/>
            <person name="Nolan M."/>
            <person name="Lucas S."/>
            <person name="Tice H."/>
            <person name="Del Rio T.G."/>
            <person name="Cheng J.F."/>
            <person name="Han C."/>
            <person name="Tapia R."/>
            <person name="Goodwin L.A."/>
            <person name="Pitluck S."/>
            <person name="Liolios K."/>
            <person name="Mavromatis K."/>
            <person name="Pagani I."/>
            <person name="Ivanova N."/>
            <person name="Mikhailova N."/>
            <person name="Pati A."/>
            <person name="Chen A."/>
            <person name="Palaniappan K."/>
            <person name="Land M."/>
            <person name="Hauser L."/>
            <person name="Jeffries C.D."/>
            <person name="Chang Y.J."/>
            <person name="Brambilla E.M."/>
            <person name="Rohde M."/>
            <person name="Spring S."/>
            <person name="Goker M."/>
            <person name="Detter J.C."/>
            <person name="Woyke T."/>
            <person name="Bristow J."/>
            <person name="Eisen J.A."/>
            <person name="Markowitz V."/>
            <person name="Hugenholtz P."/>
            <person name="Kyrpides N.C."/>
            <person name="Klenk H.P."/>
        </authorList>
    </citation>
    <scope>NUCLEOTIDE SEQUENCE [LARGE SCALE GENOMIC DNA]</scope>
    <source>
        <strain evidence="3">DSM 15286 / JCM 11887 / CIR29812</strain>
    </source>
</reference>
<dbReference type="KEGG" id="tid:Thein_0422"/>